<dbReference type="InterPro" id="IPR049489">
    <property type="entry name" value="FabD-like_helical_ins"/>
</dbReference>
<keyword evidence="3" id="KW-1185">Reference proteome</keyword>
<dbReference type="InterPro" id="IPR013785">
    <property type="entry name" value="Aldolase_TIM"/>
</dbReference>
<evidence type="ECO:0000313" key="3">
    <source>
        <dbReference type="Proteomes" id="UP000676194"/>
    </source>
</evidence>
<dbReference type="Pfam" id="PF03060">
    <property type="entry name" value="NMO"/>
    <property type="match status" value="1"/>
</dbReference>
<dbReference type="CDD" id="cd04742">
    <property type="entry name" value="NPD_FabD"/>
    <property type="match status" value="1"/>
</dbReference>
<dbReference type="KEGG" id="tsph:KIH39_05465"/>
<dbReference type="SUPFAM" id="SSF51395">
    <property type="entry name" value="FMN-linked oxidoreductases"/>
    <property type="match status" value="1"/>
</dbReference>
<dbReference type="NCBIfam" id="TIGR02814">
    <property type="entry name" value="pfaD_fam"/>
    <property type="match status" value="1"/>
</dbReference>
<accession>A0A8E6B8K9</accession>
<feature type="domain" description="[Acyl-carrier-protein] S-malonyltransferase-like inserted helical" evidence="1">
    <location>
        <begin position="388"/>
        <end position="467"/>
    </location>
</feature>
<gene>
    <name evidence="2" type="ORF">KIH39_05465</name>
</gene>
<protein>
    <submittedName>
        <fullName evidence="2">PfaD family polyunsaturated fatty acid/polyketide biosynthesis protein</fullName>
    </submittedName>
</protein>
<dbReference type="PANTHER" id="PTHR32332:SF20">
    <property type="entry name" value="2-NITROPROPANE DIOXYGENASE-LIKE PROTEIN"/>
    <property type="match status" value="1"/>
</dbReference>
<evidence type="ECO:0000259" key="1">
    <source>
        <dbReference type="Pfam" id="PF21607"/>
    </source>
</evidence>
<dbReference type="Gene3D" id="3.20.20.70">
    <property type="entry name" value="Aldolase class I"/>
    <property type="match status" value="2"/>
</dbReference>
<organism evidence="2 3">
    <name type="scientific">Telmatocola sphagniphila</name>
    <dbReference type="NCBI Taxonomy" id="1123043"/>
    <lineage>
        <taxon>Bacteria</taxon>
        <taxon>Pseudomonadati</taxon>
        <taxon>Planctomycetota</taxon>
        <taxon>Planctomycetia</taxon>
        <taxon>Gemmatales</taxon>
        <taxon>Gemmataceae</taxon>
    </lineage>
</organism>
<name>A0A8E6B8K9_9BACT</name>
<reference evidence="2" key="1">
    <citation type="submission" date="2021-05" db="EMBL/GenBank/DDBJ databases">
        <title>Complete genome sequence of the cellulolytic planctomycete Telmatocola sphagniphila SP2T and characterization of the first cellulase from planctomycetes.</title>
        <authorList>
            <person name="Rakitin A.L."/>
            <person name="Beletsky A.V."/>
            <person name="Naumoff D.G."/>
            <person name="Kulichevskaya I.S."/>
            <person name="Mardanov A.V."/>
            <person name="Ravin N.V."/>
            <person name="Dedysh S.N."/>
        </authorList>
    </citation>
    <scope>NUCLEOTIDE SEQUENCE</scope>
    <source>
        <strain evidence="2">SP2T</strain>
    </source>
</reference>
<proteinExistence type="predicted"/>
<dbReference type="InterPro" id="IPR014179">
    <property type="entry name" value="PfaD-like_TIM-barrel"/>
</dbReference>
<evidence type="ECO:0000313" key="2">
    <source>
        <dbReference type="EMBL" id="QVL33362.1"/>
    </source>
</evidence>
<dbReference type="PANTHER" id="PTHR32332">
    <property type="entry name" value="2-NITROPROPANE DIOXYGENASE"/>
    <property type="match status" value="1"/>
</dbReference>
<dbReference type="Proteomes" id="UP000676194">
    <property type="component" value="Chromosome"/>
</dbReference>
<dbReference type="AlphaFoldDB" id="A0A8E6B8K9"/>
<dbReference type="EMBL" id="CP074694">
    <property type="protein sequence ID" value="QVL33362.1"/>
    <property type="molecule type" value="Genomic_DNA"/>
</dbReference>
<sequence>MQNGSSTIPVGRNRADGSLNRTSLISNGATNLWTSALHSLHRSLSLFQDSEGYRFELDAPLDNNTKAYLPPLPLSSLGDSTFRRAHKVRFNYVTGAMANGIASTDIVKAMADVGMLGIFGAAGLSLDRVEKAIQTLQGGLGEKPYGFNLIHSPNEPVHEMATAELFLRYRVPLVEASAYLDITPAIVRYRLSGIRRSSNGQIEVPNRVIGKVSRSEVATRFLSPPPERLLKECLEKGYLSAFEVELGRQVPMADDITVEADSGGHTDNRPAISLLPSMIALRDRLQKEFHFPTPVRIGAAGGISTPASIAAALAMGAAYVVTGSVNQACVESGSCDTVRQMLAEADQADVIMAPAADMFEMGVKVQVLKRGTMFAMRASKLYELYRAYPSIEAIPAADRVPIEKNLFRMDLEEVWKQTQEYFQRRDPHQNFKAEADPKFKMALVFRWYLGQSSRWANAGEPSRRLDYQIWCGPAMGAFNEWTKGTYLEAAKNRSVGIVAKNLLFNTAIVLRRLQLKLQGIDLPDDYFPTQAMDPNTLEAKWKEAA</sequence>
<dbReference type="Pfam" id="PF21607">
    <property type="entry name" value="FabD_helical_ins"/>
    <property type="match status" value="1"/>
</dbReference>
<dbReference type="RefSeq" id="WP_213498252.1">
    <property type="nucleotide sequence ID" value="NZ_CP074694.1"/>
</dbReference>